<evidence type="ECO:0000313" key="3">
    <source>
        <dbReference type="EMBL" id="CAI8008736.1"/>
    </source>
</evidence>
<dbReference type="EMBL" id="CASHTH010000889">
    <property type="protein sequence ID" value="CAI8008736.1"/>
    <property type="molecule type" value="Genomic_DNA"/>
</dbReference>
<protein>
    <submittedName>
        <fullName evidence="3">Uncharacterized protein</fullName>
    </submittedName>
</protein>
<feature type="coiled-coil region" evidence="1">
    <location>
        <begin position="162"/>
        <end position="189"/>
    </location>
</feature>
<reference evidence="3" key="1">
    <citation type="submission" date="2023-03" db="EMBL/GenBank/DDBJ databases">
        <authorList>
            <person name="Steffen K."/>
            <person name="Cardenas P."/>
        </authorList>
    </citation>
    <scope>NUCLEOTIDE SEQUENCE</scope>
</reference>
<keyword evidence="4" id="KW-1185">Reference proteome</keyword>
<organism evidence="3 4">
    <name type="scientific">Geodia barretti</name>
    <name type="common">Barrett's horny sponge</name>
    <dbReference type="NCBI Taxonomy" id="519541"/>
    <lineage>
        <taxon>Eukaryota</taxon>
        <taxon>Metazoa</taxon>
        <taxon>Porifera</taxon>
        <taxon>Demospongiae</taxon>
        <taxon>Heteroscleromorpha</taxon>
        <taxon>Tetractinellida</taxon>
        <taxon>Astrophorina</taxon>
        <taxon>Geodiidae</taxon>
        <taxon>Geodia</taxon>
    </lineage>
</organism>
<comment type="caution">
    <text evidence="3">The sequence shown here is derived from an EMBL/GenBank/DDBJ whole genome shotgun (WGS) entry which is preliminary data.</text>
</comment>
<proteinExistence type="predicted"/>
<evidence type="ECO:0000256" key="2">
    <source>
        <dbReference type="SAM" id="MobiDB-lite"/>
    </source>
</evidence>
<feature type="compositionally biased region" description="Basic and acidic residues" evidence="2">
    <location>
        <begin position="41"/>
        <end position="62"/>
    </location>
</feature>
<evidence type="ECO:0000313" key="4">
    <source>
        <dbReference type="Proteomes" id="UP001174909"/>
    </source>
</evidence>
<accession>A0AA35RE77</accession>
<dbReference type="Proteomes" id="UP001174909">
    <property type="component" value="Unassembled WGS sequence"/>
</dbReference>
<name>A0AA35RE77_GEOBA</name>
<feature type="region of interest" description="Disordered" evidence="2">
    <location>
        <begin position="41"/>
        <end position="65"/>
    </location>
</feature>
<evidence type="ECO:0000256" key="1">
    <source>
        <dbReference type="SAM" id="Coils"/>
    </source>
</evidence>
<sequence length="303" mass="34893">MAVPGASRSKQTWKNNRKRSLYVEQGFAGFIFYRKSKNICERKEEPSPENEDGKLTDTEKTESVAPVVDEEVAESEMSPLTDEQLEGLVEVKRFVDQLKKEIRAKGLCTPDEKLEETCATLHEELRREVITGSGAYIGLLEADEEIDNLPPHPMDTQLVESIRRLQQKIDMCERETQEWEELMETKRTEAQATTLDLENDLGLDLSRLCQEDEVKLATHLSPEPRRLLEGATRERGDRDWERVMEQDIRIVSSHIDGELERIHTYCDSVLQRCSEETHQLGLVTDLPTQTPRTLFRALKETTH</sequence>
<dbReference type="AlphaFoldDB" id="A0AA35RE77"/>
<keyword evidence="1" id="KW-0175">Coiled coil</keyword>
<gene>
    <name evidence="3" type="ORF">GBAR_LOCUS5952</name>
</gene>